<protein>
    <recommendedName>
        <fullName evidence="3">Peptidase S74 domain-containing protein</fullName>
    </recommendedName>
</protein>
<feature type="non-terminal residue" evidence="1">
    <location>
        <position position="1"/>
    </location>
</feature>
<organism evidence="1 2">
    <name type="scientific">Chryseobacterium formosus</name>
    <dbReference type="NCBI Taxonomy" id="1537363"/>
    <lineage>
        <taxon>Bacteria</taxon>
        <taxon>Pseudomonadati</taxon>
        <taxon>Bacteroidota</taxon>
        <taxon>Flavobacteriia</taxon>
        <taxon>Flavobacteriales</taxon>
        <taxon>Weeksellaceae</taxon>
        <taxon>Chryseobacterium group</taxon>
        <taxon>Chryseobacterium</taxon>
    </lineage>
</organism>
<keyword evidence="2" id="KW-1185">Reference proteome</keyword>
<name>A0ABT3XX01_9FLAO</name>
<proteinExistence type="predicted"/>
<sequence length="530" mass="56741">PLIGTEPNKPLTGDFKLNYVNFKTGSDGYEGNMSFDPSRFEITYATPRSSNVAMINSDAVQLRSSGTAGNGNFSELYMRESLFRIRTDGVSPRGLTGYDDYTANIEALDYVQKKYVDTNLANETLATIINRGNYSPKSIGIGGQTDPIYFSNDSNTFNIGITETDYLNKSGVTGSVNMAIGYSTLKNITSGSYNLAIGPFSGRDITTGYGNTLYGQGTGSVITSGSYNTAIGYNAGTKITTPQWNTFVGYGNNEATTTGFKNTSLGTYANASGAGNLNTVIGYKAANTKPIGDRNIIIGASAAQGATGSNNILIGIGAGQSDGAISNKLIIHSNHTLTGYSNTAEGNFGSFQQSTLSRALITGDFVERWARINGYFVVGNPASENNNIIINPSTGITAALFYTPSTDNSFVQKKYVDEKTEFIKYNSSNESLTSYTKRRLNALEGESAYMHILGQFNISANSFTTLIFTSNNVAVGIKKIIGKTNTGDYVDLIVESIADGTTRIINPSDNDYTDLVINSYLLGEATNRAE</sequence>
<dbReference type="EMBL" id="JAOVZW010000030">
    <property type="protein sequence ID" value="MCX8526152.1"/>
    <property type="molecule type" value="Genomic_DNA"/>
</dbReference>
<reference evidence="1" key="1">
    <citation type="submission" date="2022-10" db="EMBL/GenBank/DDBJ databases">
        <title>Chryseobacterium sp. nov., a novel bacterial species.</title>
        <authorList>
            <person name="Cao Y."/>
        </authorList>
    </citation>
    <scope>NUCLEOTIDE SEQUENCE</scope>
    <source>
        <strain evidence="1">CCTCC AB2015118</strain>
    </source>
</reference>
<evidence type="ECO:0000313" key="2">
    <source>
        <dbReference type="Proteomes" id="UP001073122"/>
    </source>
</evidence>
<gene>
    <name evidence="1" type="ORF">OF897_19745</name>
</gene>
<accession>A0ABT3XX01</accession>
<dbReference type="Proteomes" id="UP001073122">
    <property type="component" value="Unassembled WGS sequence"/>
</dbReference>
<evidence type="ECO:0000313" key="1">
    <source>
        <dbReference type="EMBL" id="MCX8526152.1"/>
    </source>
</evidence>
<evidence type="ECO:0008006" key="3">
    <source>
        <dbReference type="Google" id="ProtNLM"/>
    </source>
</evidence>
<comment type="caution">
    <text evidence="1">The sequence shown here is derived from an EMBL/GenBank/DDBJ whole genome shotgun (WGS) entry which is preliminary data.</text>
</comment>